<dbReference type="Pfam" id="PF00535">
    <property type="entry name" value="Glycos_transf_2"/>
    <property type="match status" value="1"/>
</dbReference>
<dbReference type="SUPFAM" id="SSF53448">
    <property type="entry name" value="Nucleotide-diphospho-sugar transferases"/>
    <property type="match status" value="1"/>
</dbReference>
<organism evidence="7">
    <name type="scientific">hydrothermal vent metagenome</name>
    <dbReference type="NCBI Taxonomy" id="652676"/>
    <lineage>
        <taxon>unclassified sequences</taxon>
        <taxon>metagenomes</taxon>
        <taxon>ecological metagenomes</taxon>
    </lineage>
</organism>
<dbReference type="InterPro" id="IPR026461">
    <property type="entry name" value="Trfase_2_rSAM/seldom_assoc"/>
</dbReference>
<evidence type="ECO:0000256" key="5">
    <source>
        <dbReference type="ARBA" id="ARBA00023136"/>
    </source>
</evidence>
<keyword evidence="4" id="KW-0808">Transferase</keyword>
<dbReference type="GO" id="GO:0005886">
    <property type="term" value="C:plasma membrane"/>
    <property type="evidence" value="ECO:0007669"/>
    <property type="project" value="UniProtKB-SubCell"/>
</dbReference>
<keyword evidence="2" id="KW-1003">Cell membrane</keyword>
<proteinExistence type="predicted"/>
<evidence type="ECO:0000259" key="6">
    <source>
        <dbReference type="Pfam" id="PF00535"/>
    </source>
</evidence>
<comment type="subcellular location">
    <subcellularLocation>
        <location evidence="1">Cell membrane</location>
    </subcellularLocation>
</comment>
<protein>
    <recommendedName>
        <fullName evidence="6">Glycosyltransferase 2-like domain-containing protein</fullName>
    </recommendedName>
</protein>
<evidence type="ECO:0000256" key="4">
    <source>
        <dbReference type="ARBA" id="ARBA00022679"/>
    </source>
</evidence>
<evidence type="ECO:0000256" key="3">
    <source>
        <dbReference type="ARBA" id="ARBA00022676"/>
    </source>
</evidence>
<dbReference type="PANTHER" id="PTHR43646:SF2">
    <property type="entry name" value="GLYCOSYLTRANSFERASE 2-LIKE DOMAIN-CONTAINING PROTEIN"/>
    <property type="match status" value="1"/>
</dbReference>
<sequence>MPTISIIIPAYKEGERLAKLARKFIGIKGCEVVAAMAEGDKATIKPDSGETIIVNAQKGRAKQMNAGAAVARGDILVFLHADTLITPHSFARVRSALAEPGAVGGAYRFKIDASSFAFGLIGVMANLRSKWLKAPYGDQAIFIKREVFRKIGGYREIPIMEDTRLVTDMKQEGRIVIIDDYAITSSRKWLKEGATYTTIRNWIIMLAYKMGAKPENLVKWYYR</sequence>
<evidence type="ECO:0000256" key="2">
    <source>
        <dbReference type="ARBA" id="ARBA00022475"/>
    </source>
</evidence>
<dbReference type="CDD" id="cd02522">
    <property type="entry name" value="GT_2_like_a"/>
    <property type="match status" value="1"/>
</dbReference>
<dbReference type="InterPro" id="IPR029044">
    <property type="entry name" value="Nucleotide-diphossugar_trans"/>
</dbReference>
<dbReference type="NCBIfam" id="TIGR04283">
    <property type="entry name" value="glyco_like_mftF"/>
    <property type="match status" value="1"/>
</dbReference>
<evidence type="ECO:0000313" key="7">
    <source>
        <dbReference type="EMBL" id="VAX21836.1"/>
    </source>
</evidence>
<dbReference type="Gene3D" id="3.90.550.10">
    <property type="entry name" value="Spore Coat Polysaccharide Biosynthesis Protein SpsA, Chain A"/>
    <property type="match status" value="1"/>
</dbReference>
<gene>
    <name evidence="7" type="ORF">MNBD_NITROSPINAE02-1641</name>
</gene>
<dbReference type="AlphaFoldDB" id="A0A3B1BU65"/>
<keyword evidence="5" id="KW-0472">Membrane</keyword>
<evidence type="ECO:0000256" key="1">
    <source>
        <dbReference type="ARBA" id="ARBA00004236"/>
    </source>
</evidence>
<name>A0A3B1BU65_9ZZZZ</name>
<dbReference type="PANTHER" id="PTHR43646">
    <property type="entry name" value="GLYCOSYLTRANSFERASE"/>
    <property type="match status" value="1"/>
</dbReference>
<reference evidence="7" key="1">
    <citation type="submission" date="2018-06" db="EMBL/GenBank/DDBJ databases">
        <authorList>
            <person name="Zhirakovskaya E."/>
        </authorList>
    </citation>
    <scope>NUCLEOTIDE SEQUENCE</scope>
</reference>
<dbReference type="EMBL" id="UOGE01000069">
    <property type="protein sequence ID" value="VAX21836.1"/>
    <property type="molecule type" value="Genomic_DNA"/>
</dbReference>
<dbReference type="InterPro" id="IPR001173">
    <property type="entry name" value="Glyco_trans_2-like"/>
</dbReference>
<feature type="domain" description="Glycosyltransferase 2-like" evidence="6">
    <location>
        <begin position="5"/>
        <end position="115"/>
    </location>
</feature>
<dbReference type="GO" id="GO:0016757">
    <property type="term" value="F:glycosyltransferase activity"/>
    <property type="evidence" value="ECO:0007669"/>
    <property type="project" value="UniProtKB-KW"/>
</dbReference>
<accession>A0A3B1BU65</accession>
<keyword evidence="3" id="KW-0328">Glycosyltransferase</keyword>